<dbReference type="InterPro" id="IPR040079">
    <property type="entry name" value="Glutathione_S-Trfase"/>
</dbReference>
<evidence type="ECO:0000313" key="4">
    <source>
        <dbReference type="Proteomes" id="UP000321523"/>
    </source>
</evidence>
<name>A0A512DSU6_9PROT</name>
<dbReference type="PROSITE" id="PS50404">
    <property type="entry name" value="GST_NTER"/>
    <property type="match status" value="1"/>
</dbReference>
<keyword evidence="3" id="KW-0808">Transferase</keyword>
<reference evidence="3 4" key="1">
    <citation type="submission" date="2019-07" db="EMBL/GenBank/DDBJ databases">
        <title>Whole genome shotgun sequence of Skermanella aerolata NBRC 106429.</title>
        <authorList>
            <person name="Hosoyama A."/>
            <person name="Uohara A."/>
            <person name="Ohji S."/>
            <person name="Ichikawa N."/>
        </authorList>
    </citation>
    <scope>NUCLEOTIDE SEQUENCE [LARGE SCALE GENOMIC DNA]</scope>
    <source>
        <strain evidence="3 4">NBRC 106429</strain>
    </source>
</reference>
<feature type="domain" description="GST N-terminal" evidence="1">
    <location>
        <begin position="1"/>
        <end position="80"/>
    </location>
</feature>
<dbReference type="Gene3D" id="1.20.1050.10">
    <property type="match status" value="1"/>
</dbReference>
<dbReference type="InterPro" id="IPR010987">
    <property type="entry name" value="Glutathione-S-Trfase_C-like"/>
</dbReference>
<protein>
    <submittedName>
        <fullName evidence="3">Glutathione S-transferase</fullName>
    </submittedName>
</protein>
<keyword evidence="4" id="KW-1185">Reference proteome</keyword>
<dbReference type="InterPro" id="IPR036249">
    <property type="entry name" value="Thioredoxin-like_sf"/>
</dbReference>
<dbReference type="PANTHER" id="PTHR44051:SF8">
    <property type="entry name" value="GLUTATHIONE S-TRANSFERASE GSTA"/>
    <property type="match status" value="1"/>
</dbReference>
<organism evidence="3 4">
    <name type="scientific">Skermanella aerolata</name>
    <dbReference type="NCBI Taxonomy" id="393310"/>
    <lineage>
        <taxon>Bacteria</taxon>
        <taxon>Pseudomonadati</taxon>
        <taxon>Pseudomonadota</taxon>
        <taxon>Alphaproteobacteria</taxon>
        <taxon>Rhodospirillales</taxon>
        <taxon>Azospirillaceae</taxon>
        <taxon>Skermanella</taxon>
    </lineage>
</organism>
<dbReference type="CDD" id="cd00570">
    <property type="entry name" value="GST_N_family"/>
    <property type="match status" value="1"/>
</dbReference>
<dbReference type="AlphaFoldDB" id="A0A512DSU6"/>
<evidence type="ECO:0000313" key="3">
    <source>
        <dbReference type="EMBL" id="GEO39544.1"/>
    </source>
</evidence>
<dbReference type="SFLD" id="SFLDS00019">
    <property type="entry name" value="Glutathione_Transferase_(cytos"/>
    <property type="match status" value="1"/>
</dbReference>
<dbReference type="Gene3D" id="3.40.30.10">
    <property type="entry name" value="Glutaredoxin"/>
    <property type="match status" value="1"/>
</dbReference>
<dbReference type="PANTHER" id="PTHR44051">
    <property type="entry name" value="GLUTATHIONE S-TRANSFERASE-RELATED"/>
    <property type="match status" value="1"/>
</dbReference>
<sequence length="223" mass="25468">MRTLFHFWLSPSSRKVRIALGEKGLDFEMQVEKISDRRPEFLAMNPAGDIPVLVEPDDGPILADQNAICEYLDEAYPEKPLLGSDPAERAETRRLTAWFDNKFNSEVTENLVGEKLIKRYLGWGYPHAPAIRAGLQNIHYHLDYIAYLAERRNWLAGDDFSMADIAAGAHLSTVDYLGDVPWDEHPEARLWYSRIKSRRSFRPLLSDALPGNPPPSHYADLDF</sequence>
<dbReference type="SUPFAM" id="SSF52833">
    <property type="entry name" value="Thioredoxin-like"/>
    <property type="match status" value="1"/>
</dbReference>
<dbReference type="InterPro" id="IPR036282">
    <property type="entry name" value="Glutathione-S-Trfase_C_sf"/>
</dbReference>
<dbReference type="SUPFAM" id="SSF47616">
    <property type="entry name" value="GST C-terminal domain-like"/>
    <property type="match status" value="1"/>
</dbReference>
<dbReference type="PROSITE" id="PS50405">
    <property type="entry name" value="GST_CTER"/>
    <property type="match status" value="1"/>
</dbReference>
<dbReference type="OrthoDB" id="9794721at2"/>
<dbReference type="Pfam" id="PF13417">
    <property type="entry name" value="GST_N_3"/>
    <property type="match status" value="1"/>
</dbReference>
<feature type="domain" description="GST C-terminal" evidence="2">
    <location>
        <begin position="85"/>
        <end position="214"/>
    </location>
</feature>
<dbReference type="EMBL" id="BJYZ01000017">
    <property type="protein sequence ID" value="GEO39544.1"/>
    <property type="molecule type" value="Genomic_DNA"/>
</dbReference>
<dbReference type="Proteomes" id="UP000321523">
    <property type="component" value="Unassembled WGS sequence"/>
</dbReference>
<accession>A0A512DSU6</accession>
<evidence type="ECO:0000259" key="1">
    <source>
        <dbReference type="PROSITE" id="PS50404"/>
    </source>
</evidence>
<dbReference type="SFLD" id="SFLDG00358">
    <property type="entry name" value="Main_(cytGST)"/>
    <property type="match status" value="1"/>
</dbReference>
<dbReference type="CDD" id="cd00299">
    <property type="entry name" value="GST_C_family"/>
    <property type="match status" value="1"/>
</dbReference>
<evidence type="ECO:0000259" key="2">
    <source>
        <dbReference type="PROSITE" id="PS50405"/>
    </source>
</evidence>
<comment type="caution">
    <text evidence="3">The sequence shown here is derived from an EMBL/GenBank/DDBJ whole genome shotgun (WGS) entry which is preliminary data.</text>
</comment>
<dbReference type="InterPro" id="IPR004045">
    <property type="entry name" value="Glutathione_S-Trfase_N"/>
</dbReference>
<proteinExistence type="predicted"/>
<dbReference type="RefSeq" id="WP_044427736.1">
    <property type="nucleotide sequence ID" value="NZ_BJYZ01000017.1"/>
</dbReference>
<dbReference type="Pfam" id="PF13410">
    <property type="entry name" value="GST_C_2"/>
    <property type="match status" value="1"/>
</dbReference>
<gene>
    <name evidence="3" type="ORF">SAE02_36920</name>
</gene>
<dbReference type="GO" id="GO:0016740">
    <property type="term" value="F:transferase activity"/>
    <property type="evidence" value="ECO:0007669"/>
    <property type="project" value="UniProtKB-KW"/>
</dbReference>